<accession>A0ABM6HIM7</accession>
<dbReference type="Gene3D" id="2.120.10.30">
    <property type="entry name" value="TolB, C-terminal domain"/>
    <property type="match status" value="1"/>
</dbReference>
<name>A0ABM6HIM7_9ACTN</name>
<dbReference type="InterPro" id="IPR011042">
    <property type="entry name" value="6-blade_b-propeller_TolB-like"/>
</dbReference>
<dbReference type="Gene3D" id="1.10.1660.10">
    <property type="match status" value="1"/>
</dbReference>
<evidence type="ECO:0000256" key="3">
    <source>
        <dbReference type="ARBA" id="ARBA00023125"/>
    </source>
</evidence>
<dbReference type="PROSITE" id="PS50937">
    <property type="entry name" value="HTH_MERR_2"/>
    <property type="match status" value="1"/>
</dbReference>
<dbReference type="EMBL" id="CP019458">
    <property type="protein sequence ID" value="AQA13818.1"/>
    <property type="molecule type" value="Genomic_DNA"/>
</dbReference>
<dbReference type="SMART" id="SM00422">
    <property type="entry name" value="HTH_MERR"/>
    <property type="match status" value="1"/>
</dbReference>
<keyword evidence="3" id="KW-0238">DNA-binding</keyword>
<evidence type="ECO:0000259" key="6">
    <source>
        <dbReference type="PROSITE" id="PS50937"/>
    </source>
</evidence>
<evidence type="ECO:0000313" key="8">
    <source>
        <dbReference type="Proteomes" id="UP000187851"/>
    </source>
</evidence>
<dbReference type="PANTHER" id="PTHR30204:SF69">
    <property type="entry name" value="MERR-FAMILY TRANSCRIPTIONAL REGULATOR"/>
    <property type="match status" value="1"/>
</dbReference>
<proteinExistence type="predicted"/>
<dbReference type="InterPro" id="IPR029058">
    <property type="entry name" value="AB_hydrolase_fold"/>
</dbReference>
<dbReference type="InterPro" id="IPR000551">
    <property type="entry name" value="MerR-type_HTH_dom"/>
</dbReference>
<feature type="region of interest" description="Disordered" evidence="5">
    <location>
        <begin position="725"/>
        <end position="744"/>
    </location>
</feature>
<evidence type="ECO:0000313" key="7">
    <source>
        <dbReference type="EMBL" id="AQA13818.1"/>
    </source>
</evidence>
<dbReference type="SUPFAM" id="SSF53474">
    <property type="entry name" value="alpha/beta-Hydrolases"/>
    <property type="match status" value="1"/>
</dbReference>
<keyword evidence="4" id="KW-0804">Transcription</keyword>
<keyword evidence="1" id="KW-0678">Repressor</keyword>
<dbReference type="SUPFAM" id="SSF82171">
    <property type="entry name" value="DPP6 N-terminal domain-like"/>
    <property type="match status" value="1"/>
</dbReference>
<organism evidence="7 8">
    <name type="scientific">Streptomyces autolyticus</name>
    <dbReference type="NCBI Taxonomy" id="75293"/>
    <lineage>
        <taxon>Bacteria</taxon>
        <taxon>Bacillati</taxon>
        <taxon>Actinomycetota</taxon>
        <taxon>Actinomycetes</taxon>
        <taxon>Kitasatosporales</taxon>
        <taxon>Streptomycetaceae</taxon>
        <taxon>Streptomyces</taxon>
    </lineage>
</organism>
<dbReference type="Pfam" id="PF13411">
    <property type="entry name" value="MerR_1"/>
    <property type="match status" value="1"/>
</dbReference>
<sequence length="744" mass="82344">MSAIPHEVAHLAGEDFFSAPVRTGASISPDGTRIAHLAPWRERLNVWVESGDSDEEARCVTTDDNRSVHTYHWTDDPRWLLYEQDGDGDENWHLYRVDLENPDAEAVDLTPFPGAKIIGFEPQVRRPGKAIGSLNRRKLTAFGLFELDTATGDRTMLAENPGQVVGWLCTPDGELYTHTRTVDGDIELARWEAGTGALCRVTTFDGADYPLGVQPFQLTPDGTGAWIGSNRDSDLTRLARLDLVTGEETPVDSHPFFDLDTRSTVSPSLPSPLIRDRRTGELLGVRYLGERQVIHPLDPRFGAVLENLEKLSDGDLSTLSSDVSGQRWVVAFTHDRDPGVTYYYDHSTGESRLLFRPMPRLEPETLAPMTPVTVLARDGLALPSYLTLPTGAEPAGLPLVLLVPLVHGGPWDRDGWGSTPWCGYWPRSASYWPKPAPSHLAHERVHPLAFRALITPADTPFTAAQARHPPRRRGRVDKVAFEPRERSMAWSTREIAEIAGTTLRAVRHYHEVGLLEEPERRANGYKQYGVAHLIRVLRIKRLTDLGFSLSQIAAMGDLDDQPEEALRALDTELGATIERLRQARIELGLILRQAATTDLPSEFAQAAAEAQLSDVDRSFIVVMTRILGPQGLRAYSELLRSRPTYPLASKFAALPANADEQTRQDLAERTAPYVRALHAEHPGLRNAHADAPSGAHFAAQTIGKAIEDLYNSAQLDVLRRMQPLLHAAPDPPHPPARRASIDTA</sequence>
<dbReference type="PANTHER" id="PTHR30204">
    <property type="entry name" value="REDOX-CYCLING DRUG-SENSING TRANSCRIPTIONAL ACTIVATOR SOXR"/>
    <property type="match status" value="1"/>
</dbReference>
<dbReference type="Proteomes" id="UP000187851">
    <property type="component" value="Chromosome"/>
</dbReference>
<dbReference type="InterPro" id="IPR001202">
    <property type="entry name" value="WW_dom"/>
</dbReference>
<dbReference type="RefSeq" id="WP_237287891.1">
    <property type="nucleotide sequence ID" value="NZ_CP019458.1"/>
</dbReference>
<evidence type="ECO:0000256" key="1">
    <source>
        <dbReference type="ARBA" id="ARBA00022491"/>
    </source>
</evidence>
<feature type="domain" description="HTH merR-type" evidence="6">
    <location>
        <begin position="489"/>
        <end position="558"/>
    </location>
</feature>
<gene>
    <name evidence="7" type="ORF">BV401_28810</name>
</gene>
<reference evidence="7 8" key="1">
    <citation type="journal article" date="2017" name="J. Biotechnol.">
        <title>The complete genome sequence of Streptomyces autolyticus CGMCC 0516, the producer of geldanamycin, autolytimycin, reblastatin and elaiophylin.</title>
        <authorList>
            <person name="Yin M."/>
            <person name="Jiang M."/>
            <person name="Ren Z."/>
            <person name="Dong Y."/>
            <person name="Lu T."/>
        </authorList>
    </citation>
    <scope>NUCLEOTIDE SEQUENCE [LARGE SCALE GENOMIC DNA]</scope>
    <source>
        <strain evidence="7 8">CGMCC0516</strain>
    </source>
</reference>
<dbReference type="CDD" id="cd00592">
    <property type="entry name" value="HTH_MerR-like"/>
    <property type="match status" value="1"/>
</dbReference>
<dbReference type="SUPFAM" id="SSF46955">
    <property type="entry name" value="Putative DNA-binding domain"/>
    <property type="match status" value="1"/>
</dbReference>
<dbReference type="Gene3D" id="3.40.50.1820">
    <property type="entry name" value="alpha/beta hydrolase"/>
    <property type="match status" value="1"/>
</dbReference>
<evidence type="ECO:0000256" key="2">
    <source>
        <dbReference type="ARBA" id="ARBA00023015"/>
    </source>
</evidence>
<evidence type="ECO:0000256" key="4">
    <source>
        <dbReference type="ARBA" id="ARBA00023163"/>
    </source>
</evidence>
<dbReference type="CDD" id="cd00201">
    <property type="entry name" value="WW"/>
    <property type="match status" value="1"/>
</dbReference>
<dbReference type="InterPro" id="IPR009061">
    <property type="entry name" value="DNA-bd_dom_put_sf"/>
</dbReference>
<dbReference type="InterPro" id="IPR047057">
    <property type="entry name" value="MerR_fam"/>
</dbReference>
<evidence type="ECO:0000256" key="5">
    <source>
        <dbReference type="SAM" id="MobiDB-lite"/>
    </source>
</evidence>
<keyword evidence="8" id="KW-1185">Reference proteome</keyword>
<protein>
    <recommendedName>
        <fullName evidence="6">HTH merR-type domain-containing protein</fullName>
    </recommendedName>
</protein>
<keyword evidence="2" id="KW-0805">Transcription regulation</keyword>